<evidence type="ECO:0000256" key="1">
    <source>
        <dbReference type="ARBA" id="ARBA00007401"/>
    </source>
</evidence>
<evidence type="ECO:0000259" key="2">
    <source>
        <dbReference type="Pfam" id="PF00703"/>
    </source>
</evidence>
<comment type="similarity">
    <text evidence="1">Belongs to the glycosyl hydrolase 2 family.</text>
</comment>
<accession>A0ABU3D4S4</accession>
<dbReference type="SUPFAM" id="SSF49303">
    <property type="entry name" value="beta-Galactosidase/glucuronidase domain"/>
    <property type="match status" value="1"/>
</dbReference>
<dbReference type="InterPro" id="IPR036156">
    <property type="entry name" value="Beta-gal/glucu_dom_sf"/>
</dbReference>
<proteinExistence type="inferred from homology"/>
<dbReference type="Proteomes" id="UP001262582">
    <property type="component" value="Unassembled WGS sequence"/>
</dbReference>
<reference evidence="3 4" key="1">
    <citation type="submission" date="2023-09" db="EMBL/GenBank/DDBJ databases">
        <authorList>
            <person name="Rey-Velasco X."/>
        </authorList>
    </citation>
    <scope>NUCLEOTIDE SEQUENCE [LARGE SCALE GENOMIC DNA]</scope>
    <source>
        <strain evidence="3 4">F117</strain>
    </source>
</reference>
<organism evidence="3 4">
    <name type="scientific">Autumnicola musiva</name>
    <dbReference type="NCBI Taxonomy" id="3075589"/>
    <lineage>
        <taxon>Bacteria</taxon>
        <taxon>Pseudomonadati</taxon>
        <taxon>Bacteroidota</taxon>
        <taxon>Flavobacteriia</taxon>
        <taxon>Flavobacteriales</taxon>
        <taxon>Flavobacteriaceae</taxon>
        <taxon>Autumnicola</taxon>
    </lineage>
</organism>
<gene>
    <name evidence="3" type="ORF">RM539_08050</name>
</gene>
<keyword evidence="4" id="KW-1185">Reference proteome</keyword>
<dbReference type="InterPro" id="IPR006102">
    <property type="entry name" value="Ig-like_GH2"/>
</dbReference>
<dbReference type="EMBL" id="JAVRHK010000004">
    <property type="protein sequence ID" value="MDT0676532.1"/>
    <property type="molecule type" value="Genomic_DNA"/>
</dbReference>
<dbReference type="InterPro" id="IPR013783">
    <property type="entry name" value="Ig-like_fold"/>
</dbReference>
<feature type="domain" description="Glycoside hydrolase family 2 immunoglobulin-like beta-sandwich" evidence="2">
    <location>
        <begin position="2"/>
        <end position="43"/>
    </location>
</feature>
<name>A0ABU3D4S4_9FLAO</name>
<comment type="caution">
    <text evidence="3">The sequence shown here is derived from an EMBL/GenBank/DDBJ whole genome shotgun (WGS) entry which is preliminary data.</text>
</comment>
<evidence type="ECO:0000313" key="4">
    <source>
        <dbReference type="Proteomes" id="UP001262582"/>
    </source>
</evidence>
<evidence type="ECO:0000313" key="3">
    <source>
        <dbReference type="EMBL" id="MDT0676532.1"/>
    </source>
</evidence>
<protein>
    <recommendedName>
        <fullName evidence="2">Glycoside hydrolase family 2 immunoglobulin-like beta-sandwich domain-containing protein</fullName>
    </recommendedName>
</protein>
<dbReference type="RefSeq" id="WP_311502927.1">
    <property type="nucleotide sequence ID" value="NZ_JAVRHK010000004.1"/>
</dbReference>
<dbReference type="Pfam" id="PF00703">
    <property type="entry name" value="Glyco_hydro_2"/>
    <property type="match status" value="1"/>
</dbReference>
<sequence>MNIQNPKLWGPPPHQEPNRYVLLTKIYKDGEVIGEYETKFGLRSLEFDPENGW</sequence>
<dbReference type="Gene3D" id="2.60.40.10">
    <property type="entry name" value="Immunoglobulins"/>
    <property type="match status" value="1"/>
</dbReference>